<gene>
    <name evidence="2" type="ORF">RJT34_11263</name>
</gene>
<evidence type="ECO:0000313" key="3">
    <source>
        <dbReference type="Proteomes" id="UP001359559"/>
    </source>
</evidence>
<organism evidence="2 3">
    <name type="scientific">Clitoria ternatea</name>
    <name type="common">Butterfly pea</name>
    <dbReference type="NCBI Taxonomy" id="43366"/>
    <lineage>
        <taxon>Eukaryota</taxon>
        <taxon>Viridiplantae</taxon>
        <taxon>Streptophyta</taxon>
        <taxon>Embryophyta</taxon>
        <taxon>Tracheophyta</taxon>
        <taxon>Spermatophyta</taxon>
        <taxon>Magnoliopsida</taxon>
        <taxon>eudicotyledons</taxon>
        <taxon>Gunneridae</taxon>
        <taxon>Pentapetalae</taxon>
        <taxon>rosids</taxon>
        <taxon>fabids</taxon>
        <taxon>Fabales</taxon>
        <taxon>Fabaceae</taxon>
        <taxon>Papilionoideae</taxon>
        <taxon>50 kb inversion clade</taxon>
        <taxon>NPAAA clade</taxon>
        <taxon>indigoferoid/millettioid clade</taxon>
        <taxon>Phaseoleae</taxon>
        <taxon>Clitoria</taxon>
    </lineage>
</organism>
<dbReference type="EMBL" id="JAYKXN010000003">
    <property type="protein sequence ID" value="KAK7300419.1"/>
    <property type="molecule type" value="Genomic_DNA"/>
</dbReference>
<evidence type="ECO:0000256" key="1">
    <source>
        <dbReference type="SAM" id="MobiDB-lite"/>
    </source>
</evidence>
<dbReference type="AlphaFoldDB" id="A0AAN9JLL7"/>
<comment type="caution">
    <text evidence="2">The sequence shown here is derived from an EMBL/GenBank/DDBJ whole genome shotgun (WGS) entry which is preliminary data.</text>
</comment>
<proteinExistence type="predicted"/>
<protein>
    <submittedName>
        <fullName evidence="2">Uncharacterized protein</fullName>
    </submittedName>
</protein>
<evidence type="ECO:0000313" key="2">
    <source>
        <dbReference type="EMBL" id="KAK7300419.1"/>
    </source>
</evidence>
<keyword evidence="3" id="KW-1185">Reference proteome</keyword>
<reference evidence="2 3" key="1">
    <citation type="submission" date="2024-01" db="EMBL/GenBank/DDBJ databases">
        <title>The genomes of 5 underutilized Papilionoideae crops provide insights into root nodulation and disease resistance.</title>
        <authorList>
            <person name="Yuan L."/>
        </authorList>
    </citation>
    <scope>NUCLEOTIDE SEQUENCE [LARGE SCALE GENOMIC DNA]</scope>
    <source>
        <strain evidence="2">LY-2023</strain>
        <tissue evidence="2">Leaf</tissue>
    </source>
</reference>
<feature type="compositionally biased region" description="Polar residues" evidence="1">
    <location>
        <begin position="41"/>
        <end position="51"/>
    </location>
</feature>
<name>A0AAN9JLL7_CLITE</name>
<accession>A0AAN9JLL7</accession>
<feature type="compositionally biased region" description="Low complexity" evidence="1">
    <location>
        <begin position="61"/>
        <end position="76"/>
    </location>
</feature>
<sequence length="76" mass="8318">MNQEPYLAMLIYLNSSEKSFMLKAYPSRGVLSPSRGIVLGPTSSLPPSNLKSKAKPPPHPHTLSLSLSPKSQTRKQ</sequence>
<dbReference type="Proteomes" id="UP001359559">
    <property type="component" value="Unassembled WGS sequence"/>
</dbReference>
<feature type="region of interest" description="Disordered" evidence="1">
    <location>
        <begin position="36"/>
        <end position="76"/>
    </location>
</feature>